<organism evidence="3 4">
    <name type="scientific">Rugamonas aquatica</name>
    <dbReference type="NCBI Taxonomy" id="2743357"/>
    <lineage>
        <taxon>Bacteria</taxon>
        <taxon>Pseudomonadati</taxon>
        <taxon>Pseudomonadota</taxon>
        <taxon>Betaproteobacteria</taxon>
        <taxon>Burkholderiales</taxon>
        <taxon>Oxalobacteraceae</taxon>
        <taxon>Telluria group</taxon>
        <taxon>Rugamonas</taxon>
    </lineage>
</organism>
<evidence type="ECO:0000313" key="4">
    <source>
        <dbReference type="Proteomes" id="UP000440498"/>
    </source>
</evidence>
<dbReference type="InterPro" id="IPR052345">
    <property type="entry name" value="Rad_response_metalloprotease"/>
</dbReference>
<dbReference type="InterPro" id="IPR001387">
    <property type="entry name" value="Cro/C1-type_HTH"/>
</dbReference>
<dbReference type="SUPFAM" id="SSF47413">
    <property type="entry name" value="lambda repressor-like DNA-binding domains"/>
    <property type="match status" value="1"/>
</dbReference>
<dbReference type="AlphaFoldDB" id="A0A6A7MXF8"/>
<dbReference type="Pfam" id="PF06114">
    <property type="entry name" value="Peptidase_M78"/>
    <property type="match status" value="1"/>
</dbReference>
<dbReference type="Gene3D" id="1.10.10.2910">
    <property type="match status" value="1"/>
</dbReference>
<comment type="caution">
    <text evidence="3">The sequence shown here is derived from an EMBL/GenBank/DDBJ whole genome shotgun (WGS) entry which is preliminary data.</text>
</comment>
<accession>A0A6A7MXF8</accession>
<dbReference type="PANTHER" id="PTHR43236:SF2">
    <property type="entry name" value="BLL0069 PROTEIN"/>
    <property type="match status" value="1"/>
</dbReference>
<dbReference type="Proteomes" id="UP000440498">
    <property type="component" value="Unassembled WGS sequence"/>
</dbReference>
<dbReference type="PANTHER" id="PTHR43236">
    <property type="entry name" value="ANTITOXIN HIGA1"/>
    <property type="match status" value="1"/>
</dbReference>
<protein>
    <submittedName>
        <fullName evidence="3">ImmA/IrrE family metallo-endopeptidase</fullName>
    </submittedName>
</protein>
<dbReference type="Gene3D" id="1.10.260.40">
    <property type="entry name" value="lambda repressor-like DNA-binding domains"/>
    <property type="match status" value="1"/>
</dbReference>
<evidence type="ECO:0000259" key="2">
    <source>
        <dbReference type="Pfam" id="PF06114"/>
    </source>
</evidence>
<dbReference type="GO" id="GO:0003677">
    <property type="term" value="F:DNA binding"/>
    <property type="evidence" value="ECO:0007669"/>
    <property type="project" value="InterPro"/>
</dbReference>
<proteinExistence type="inferred from homology"/>
<dbReference type="EMBL" id="WHUG01000002">
    <property type="protein sequence ID" value="MQA37431.1"/>
    <property type="molecule type" value="Genomic_DNA"/>
</dbReference>
<evidence type="ECO:0000313" key="3">
    <source>
        <dbReference type="EMBL" id="MQA37431.1"/>
    </source>
</evidence>
<evidence type="ECO:0000256" key="1">
    <source>
        <dbReference type="ARBA" id="ARBA00007227"/>
    </source>
</evidence>
<keyword evidence="4" id="KW-1185">Reference proteome</keyword>
<reference evidence="3 4" key="1">
    <citation type="submission" date="2019-10" db="EMBL/GenBank/DDBJ databases">
        <title>Two novel species isolated from a subtropical stream in China.</title>
        <authorList>
            <person name="Lu H."/>
        </authorList>
    </citation>
    <scope>NUCLEOTIDE SEQUENCE [LARGE SCALE GENOMIC DNA]</scope>
    <source>
        <strain evidence="3 4">FT29W</strain>
    </source>
</reference>
<dbReference type="InterPro" id="IPR010359">
    <property type="entry name" value="IrrE_HExxH"/>
</dbReference>
<gene>
    <name evidence="3" type="ORF">GEV02_04660</name>
</gene>
<dbReference type="RefSeq" id="WP_152836802.1">
    <property type="nucleotide sequence ID" value="NZ_WHUG01000002.1"/>
</dbReference>
<dbReference type="CDD" id="cd00093">
    <property type="entry name" value="HTH_XRE"/>
    <property type="match status" value="1"/>
</dbReference>
<name>A0A6A7MXF8_9BURK</name>
<dbReference type="InterPro" id="IPR010982">
    <property type="entry name" value="Lambda_DNA-bd_dom_sf"/>
</dbReference>
<comment type="similarity">
    <text evidence="1">Belongs to the short-chain fatty acyl-CoA assimilation regulator (ScfR) family.</text>
</comment>
<feature type="domain" description="IrrE N-terminal-like" evidence="2">
    <location>
        <begin position="166"/>
        <end position="293"/>
    </location>
</feature>
<sequence length="376" mass="41361">MTQALINPALMTWSRRRAGLTQAELAESIPVKEEKVLAWEAGESRPTFRQAQQWADRAHIPFGFLFLKAPPQEALPLPDLRTVGGDTPVSPSVDLLDTVRDVLRKQAWYLDYLAEQEREALPFVGRFSSADTVDDVVADLRRVLGVLAPPNKGGDEYMRQLVAGADAAGILVMRSGIVGSNTHRKLDVGEFRGFAISDKYAPAVFINLADAPAARLFTLIHELAHIWIGSSGISSASPADSRKIETFCNAVAGEFLVPELLFRERWKNSVDWMALLPELAAGFHVSKLVIARRACDLGFISRDAYAAFYLAELKAYRDQKGGGGNFYQSAEGKNSKRFSRAVLSEALSGRLLLREAGKLLGVQPAKVRTYAEKTDE</sequence>